<gene>
    <name evidence="1" type="ORF">C4B59_08760</name>
</gene>
<proteinExistence type="predicted"/>
<comment type="caution">
    <text evidence="1">The sequence shown here is derived from an EMBL/GenBank/DDBJ whole genome shotgun (WGS) entry which is preliminary data.</text>
</comment>
<dbReference type="EMBL" id="PQXF01000014">
    <property type="protein sequence ID" value="PXF60600.1"/>
    <property type="molecule type" value="Genomic_DNA"/>
</dbReference>
<evidence type="ECO:0000313" key="2">
    <source>
        <dbReference type="Proteomes" id="UP000248329"/>
    </source>
</evidence>
<name>A0AC61L2Z2_9EURY</name>
<reference evidence="1" key="1">
    <citation type="submission" date="2018-01" db="EMBL/GenBank/DDBJ databases">
        <authorList>
            <person name="Krukenberg V."/>
        </authorList>
    </citation>
    <scope>NUCLEOTIDE SEQUENCE</scope>
    <source>
        <strain evidence="1">E20ANME2</strain>
    </source>
</reference>
<protein>
    <submittedName>
        <fullName evidence="1">Uncharacterized protein</fullName>
    </submittedName>
</protein>
<sequence length="221" mass="23155">MKKIRSKIARSIRILIIFSTLLALSGMAAIVSADEEMPIVNIFYGNVAVDGDYVDSGTIRTYINGEFSESSEIVNGYYYMGVEGSTSDDVITFEINGDTADQTVTWKASTQSQALNLRIGDQPAGDPPAQPSTGDNTPNGGKTSGGYVSPAATPTGTDAQPVSGEIVTSDLSAASAESTASAETSTKKLAEKPETKGLLPGFEALFAIAGLLAVAYLIRRR</sequence>
<accession>A0AC61L2Z2</accession>
<evidence type="ECO:0000313" key="1">
    <source>
        <dbReference type="EMBL" id="PXF60600.1"/>
    </source>
</evidence>
<organism evidence="1 2">
    <name type="scientific">Candidatus Methanogaster sp</name>
    <dbReference type="NCBI Taxonomy" id="3386292"/>
    <lineage>
        <taxon>Archaea</taxon>
        <taxon>Methanobacteriati</taxon>
        <taxon>Methanobacteriota</taxon>
        <taxon>Stenosarchaea group</taxon>
        <taxon>Methanomicrobia</taxon>
        <taxon>Methanosarcinales</taxon>
        <taxon>ANME-2 cluster</taxon>
        <taxon>Candidatus Methanogasteraceae</taxon>
        <taxon>Candidatus Methanogaster</taxon>
    </lineage>
</organism>
<dbReference type="Proteomes" id="UP000248329">
    <property type="component" value="Unassembled WGS sequence"/>
</dbReference>